<dbReference type="Proteomes" id="UP001215598">
    <property type="component" value="Unassembled WGS sequence"/>
</dbReference>
<proteinExistence type="predicted"/>
<accession>A0AAD7HGA0</accession>
<evidence type="ECO:0000313" key="2">
    <source>
        <dbReference type="Proteomes" id="UP001215598"/>
    </source>
</evidence>
<keyword evidence="2" id="KW-1185">Reference proteome</keyword>
<gene>
    <name evidence="1" type="ORF">B0H16DRAFT_1739388</name>
</gene>
<evidence type="ECO:0000313" key="1">
    <source>
        <dbReference type="EMBL" id="KAJ7719452.1"/>
    </source>
</evidence>
<dbReference type="AlphaFoldDB" id="A0AAD7HGA0"/>
<comment type="caution">
    <text evidence="1">The sequence shown here is derived from an EMBL/GenBank/DDBJ whole genome shotgun (WGS) entry which is preliminary data.</text>
</comment>
<protein>
    <submittedName>
        <fullName evidence="1">Uncharacterized protein</fullName>
    </submittedName>
</protein>
<sequence>MVLVQLRAYQEDESITVELKTLTLFRMWRGSNLNDEPTVKDLDDLHEELVELEEADLLRPYAPTSGSTETALVGSFLHAEPEHTQFLAVGGARILVRQCN</sequence>
<organism evidence="1 2">
    <name type="scientific">Mycena metata</name>
    <dbReference type="NCBI Taxonomy" id="1033252"/>
    <lineage>
        <taxon>Eukaryota</taxon>
        <taxon>Fungi</taxon>
        <taxon>Dikarya</taxon>
        <taxon>Basidiomycota</taxon>
        <taxon>Agaricomycotina</taxon>
        <taxon>Agaricomycetes</taxon>
        <taxon>Agaricomycetidae</taxon>
        <taxon>Agaricales</taxon>
        <taxon>Marasmiineae</taxon>
        <taxon>Mycenaceae</taxon>
        <taxon>Mycena</taxon>
    </lineage>
</organism>
<name>A0AAD7HGA0_9AGAR</name>
<dbReference type="EMBL" id="JARKIB010000252">
    <property type="protein sequence ID" value="KAJ7719452.1"/>
    <property type="molecule type" value="Genomic_DNA"/>
</dbReference>
<reference evidence="1" key="1">
    <citation type="submission" date="2023-03" db="EMBL/GenBank/DDBJ databases">
        <title>Massive genome expansion in bonnet fungi (Mycena s.s.) driven by repeated elements and novel gene families across ecological guilds.</title>
        <authorList>
            <consortium name="Lawrence Berkeley National Laboratory"/>
            <person name="Harder C.B."/>
            <person name="Miyauchi S."/>
            <person name="Viragh M."/>
            <person name="Kuo A."/>
            <person name="Thoen E."/>
            <person name="Andreopoulos B."/>
            <person name="Lu D."/>
            <person name="Skrede I."/>
            <person name="Drula E."/>
            <person name="Henrissat B."/>
            <person name="Morin E."/>
            <person name="Kohler A."/>
            <person name="Barry K."/>
            <person name="LaButti K."/>
            <person name="Morin E."/>
            <person name="Salamov A."/>
            <person name="Lipzen A."/>
            <person name="Mereny Z."/>
            <person name="Hegedus B."/>
            <person name="Baldrian P."/>
            <person name="Stursova M."/>
            <person name="Weitz H."/>
            <person name="Taylor A."/>
            <person name="Grigoriev I.V."/>
            <person name="Nagy L.G."/>
            <person name="Martin F."/>
            <person name="Kauserud H."/>
        </authorList>
    </citation>
    <scope>NUCLEOTIDE SEQUENCE</scope>
    <source>
        <strain evidence="1">CBHHK182m</strain>
    </source>
</reference>